<evidence type="ECO:0000313" key="4">
    <source>
        <dbReference type="EMBL" id="MXP25779.1"/>
    </source>
</evidence>
<name>A0A845A8W9_9SPHN</name>
<dbReference type="InterPro" id="IPR038765">
    <property type="entry name" value="Papain-like_cys_pep_sf"/>
</dbReference>
<feature type="chain" id="PRO_5032746745" evidence="2">
    <location>
        <begin position="23"/>
        <end position="214"/>
    </location>
</feature>
<keyword evidence="5" id="KW-1185">Reference proteome</keyword>
<proteinExistence type="predicted"/>
<dbReference type="SUPFAM" id="SSF54001">
    <property type="entry name" value="Cysteine proteinases"/>
    <property type="match status" value="1"/>
</dbReference>
<dbReference type="OrthoDB" id="7279151at2"/>
<gene>
    <name evidence="4" type="ORF">GRI39_06950</name>
</gene>
<dbReference type="AlphaFoldDB" id="A0A845A8W9"/>
<evidence type="ECO:0000313" key="5">
    <source>
        <dbReference type="Proteomes" id="UP000460561"/>
    </source>
</evidence>
<dbReference type="PROSITE" id="PS50911">
    <property type="entry name" value="CHAP"/>
    <property type="match status" value="1"/>
</dbReference>
<protein>
    <submittedName>
        <fullName evidence="4">CHAP domain-containing protein</fullName>
    </submittedName>
</protein>
<feature type="region of interest" description="Disordered" evidence="1">
    <location>
        <begin position="184"/>
        <end position="205"/>
    </location>
</feature>
<dbReference type="Gene3D" id="3.90.1720.10">
    <property type="entry name" value="endopeptidase domain like (from Nostoc punctiforme)"/>
    <property type="match status" value="1"/>
</dbReference>
<dbReference type="EMBL" id="WTYQ01000002">
    <property type="protein sequence ID" value="MXP25779.1"/>
    <property type="molecule type" value="Genomic_DNA"/>
</dbReference>
<evidence type="ECO:0000256" key="2">
    <source>
        <dbReference type="SAM" id="SignalP"/>
    </source>
</evidence>
<dbReference type="Proteomes" id="UP000460561">
    <property type="component" value="Unassembled WGS sequence"/>
</dbReference>
<dbReference type="Pfam" id="PF05257">
    <property type="entry name" value="CHAP"/>
    <property type="match status" value="1"/>
</dbReference>
<comment type="caution">
    <text evidence="4">The sequence shown here is derived from an EMBL/GenBank/DDBJ whole genome shotgun (WGS) entry which is preliminary data.</text>
</comment>
<reference evidence="4 5" key="1">
    <citation type="submission" date="2019-12" db="EMBL/GenBank/DDBJ databases">
        <title>Genomic-based taxomic classification of the family Erythrobacteraceae.</title>
        <authorList>
            <person name="Xu L."/>
        </authorList>
    </citation>
    <scope>NUCLEOTIDE SEQUENCE [LARGE SCALE GENOMIC DNA]</scope>
    <source>
        <strain evidence="4 5">DSM 18604</strain>
    </source>
</reference>
<keyword evidence="2" id="KW-0732">Signal</keyword>
<accession>A0A845A8W9</accession>
<feature type="compositionally biased region" description="Basic and acidic residues" evidence="1">
    <location>
        <begin position="188"/>
        <end position="198"/>
    </location>
</feature>
<feature type="domain" description="Peptidase C51" evidence="3">
    <location>
        <begin position="15"/>
        <end position="140"/>
    </location>
</feature>
<dbReference type="InterPro" id="IPR007921">
    <property type="entry name" value="CHAP_dom"/>
</dbReference>
<evidence type="ECO:0000259" key="3">
    <source>
        <dbReference type="PROSITE" id="PS50911"/>
    </source>
</evidence>
<sequence>MKYALYSSIIASLAVSSMPAVAGRSSVPDYSGELPAYVHSVDYARDVSGITIYGDAMTWWNKAALHYKRGHSPKVGAVMAFKPHGNLRLGHVATVSKILDKRRVLLRHADWSPINGQRGQIENDVLAVDVSPRNDWSAVRVWYAPNNDLGATKWPVYGFIYNDGSPLPRVVPPQRKLVAAPVQVARSDTQKDTREPKVTSRSASTTFQAAFSDF</sequence>
<organism evidence="4 5">
    <name type="scientific">Altericroceibacterium indicum</name>
    <dbReference type="NCBI Taxonomy" id="374177"/>
    <lineage>
        <taxon>Bacteria</taxon>
        <taxon>Pseudomonadati</taxon>
        <taxon>Pseudomonadota</taxon>
        <taxon>Alphaproteobacteria</taxon>
        <taxon>Sphingomonadales</taxon>
        <taxon>Erythrobacteraceae</taxon>
        <taxon>Altericroceibacterium</taxon>
    </lineage>
</organism>
<feature type="signal peptide" evidence="2">
    <location>
        <begin position="1"/>
        <end position="22"/>
    </location>
</feature>
<evidence type="ECO:0000256" key="1">
    <source>
        <dbReference type="SAM" id="MobiDB-lite"/>
    </source>
</evidence>